<gene>
    <name evidence="1" type="ORF">LTRI10_LOCUS9126</name>
</gene>
<proteinExistence type="predicted"/>
<dbReference type="Proteomes" id="UP001497516">
    <property type="component" value="Chromosome 10"/>
</dbReference>
<evidence type="ECO:0000313" key="1">
    <source>
        <dbReference type="EMBL" id="CAL1361765.1"/>
    </source>
</evidence>
<dbReference type="EMBL" id="OZ034814">
    <property type="protein sequence ID" value="CAL1361765.1"/>
    <property type="molecule type" value="Genomic_DNA"/>
</dbReference>
<keyword evidence="2" id="KW-1185">Reference proteome</keyword>
<evidence type="ECO:0000313" key="2">
    <source>
        <dbReference type="Proteomes" id="UP001497516"/>
    </source>
</evidence>
<accession>A0AAV2CZ02</accession>
<sequence length="105" mass="11561">MKSTEGATTRGGNKGWQSESCVVVSSTPVVIQKLDFARGERGWRDCGCSVIGRGGRLIAVGERGHEFGENGSDFVLRAPPLARIRAWKSNLEHILVTMWRWESSS</sequence>
<reference evidence="1 2" key="1">
    <citation type="submission" date="2024-04" db="EMBL/GenBank/DDBJ databases">
        <authorList>
            <person name="Fracassetti M."/>
        </authorList>
    </citation>
    <scope>NUCLEOTIDE SEQUENCE [LARGE SCALE GENOMIC DNA]</scope>
</reference>
<dbReference type="AlphaFoldDB" id="A0AAV2CZ02"/>
<organism evidence="1 2">
    <name type="scientific">Linum trigynum</name>
    <dbReference type="NCBI Taxonomy" id="586398"/>
    <lineage>
        <taxon>Eukaryota</taxon>
        <taxon>Viridiplantae</taxon>
        <taxon>Streptophyta</taxon>
        <taxon>Embryophyta</taxon>
        <taxon>Tracheophyta</taxon>
        <taxon>Spermatophyta</taxon>
        <taxon>Magnoliopsida</taxon>
        <taxon>eudicotyledons</taxon>
        <taxon>Gunneridae</taxon>
        <taxon>Pentapetalae</taxon>
        <taxon>rosids</taxon>
        <taxon>fabids</taxon>
        <taxon>Malpighiales</taxon>
        <taxon>Linaceae</taxon>
        <taxon>Linum</taxon>
    </lineage>
</organism>
<protein>
    <submittedName>
        <fullName evidence="1">Uncharacterized protein</fullName>
    </submittedName>
</protein>
<name>A0AAV2CZ02_9ROSI</name>